<keyword evidence="2" id="KW-1185">Reference proteome</keyword>
<reference evidence="1" key="1">
    <citation type="submission" date="2020-05" db="EMBL/GenBank/DDBJ databases">
        <title>Large-scale comparative analyses of tick genomes elucidate their genetic diversity and vector capacities.</title>
        <authorList>
            <person name="Jia N."/>
            <person name="Wang J."/>
            <person name="Shi W."/>
            <person name="Du L."/>
            <person name="Sun Y."/>
            <person name="Zhan W."/>
            <person name="Jiang J."/>
            <person name="Wang Q."/>
            <person name="Zhang B."/>
            <person name="Ji P."/>
            <person name="Sakyi L.B."/>
            <person name="Cui X."/>
            <person name="Yuan T."/>
            <person name="Jiang B."/>
            <person name="Yang W."/>
            <person name="Lam T.T.-Y."/>
            <person name="Chang Q."/>
            <person name="Ding S."/>
            <person name="Wang X."/>
            <person name="Zhu J."/>
            <person name="Ruan X."/>
            <person name="Zhao L."/>
            <person name="Wei J."/>
            <person name="Que T."/>
            <person name="Du C."/>
            <person name="Cheng J."/>
            <person name="Dai P."/>
            <person name="Han X."/>
            <person name="Huang E."/>
            <person name="Gao Y."/>
            <person name="Liu J."/>
            <person name="Shao H."/>
            <person name="Ye R."/>
            <person name="Li L."/>
            <person name="Wei W."/>
            <person name="Wang X."/>
            <person name="Wang C."/>
            <person name="Yang T."/>
            <person name="Huo Q."/>
            <person name="Li W."/>
            <person name="Guo W."/>
            <person name="Chen H."/>
            <person name="Zhou L."/>
            <person name="Ni X."/>
            <person name="Tian J."/>
            <person name="Zhou Y."/>
            <person name="Sheng Y."/>
            <person name="Liu T."/>
            <person name="Pan Y."/>
            <person name="Xia L."/>
            <person name="Li J."/>
            <person name="Zhao F."/>
            <person name="Cao W."/>
        </authorList>
    </citation>
    <scope>NUCLEOTIDE SEQUENCE</scope>
    <source>
        <strain evidence="1">Dsil-2018</strain>
    </source>
</reference>
<comment type="caution">
    <text evidence="1">The sequence shown here is derived from an EMBL/GenBank/DDBJ whole genome shotgun (WGS) entry which is preliminary data.</text>
</comment>
<organism evidence="1 2">
    <name type="scientific">Dermacentor silvarum</name>
    <name type="common">Tick</name>
    <dbReference type="NCBI Taxonomy" id="543639"/>
    <lineage>
        <taxon>Eukaryota</taxon>
        <taxon>Metazoa</taxon>
        <taxon>Ecdysozoa</taxon>
        <taxon>Arthropoda</taxon>
        <taxon>Chelicerata</taxon>
        <taxon>Arachnida</taxon>
        <taxon>Acari</taxon>
        <taxon>Parasitiformes</taxon>
        <taxon>Ixodida</taxon>
        <taxon>Ixodoidea</taxon>
        <taxon>Ixodidae</taxon>
        <taxon>Rhipicephalinae</taxon>
        <taxon>Dermacentor</taxon>
    </lineage>
</organism>
<evidence type="ECO:0000313" key="1">
    <source>
        <dbReference type="EMBL" id="KAH7970328.1"/>
    </source>
</evidence>
<dbReference type="EMBL" id="CM023480">
    <property type="protein sequence ID" value="KAH7970328.1"/>
    <property type="molecule type" value="Genomic_DNA"/>
</dbReference>
<name>A0ACB8DID4_DERSI</name>
<gene>
    <name evidence="1" type="ORF">HPB49_003839</name>
</gene>
<accession>A0ACB8DID4</accession>
<evidence type="ECO:0000313" key="2">
    <source>
        <dbReference type="Proteomes" id="UP000821865"/>
    </source>
</evidence>
<protein>
    <submittedName>
        <fullName evidence="1">Uncharacterized protein</fullName>
    </submittedName>
</protein>
<dbReference type="Proteomes" id="UP000821865">
    <property type="component" value="Chromosome 11"/>
</dbReference>
<sequence length="113" mass="12823">MHTQLKLEDLVTAEETEKPDAAAWLRPAEGFGCTWQFPNCVAVVDGKHDHIKRPKNSGTMHFNYKGTYSIVLFHIVDSDYKFVVVDIDAYGKQTDGEILQQLQFGPRLEQGQL</sequence>
<proteinExistence type="predicted"/>